<name>A0ABW0SA71_9RHOB</name>
<dbReference type="Gene3D" id="3.40.630.30">
    <property type="match status" value="1"/>
</dbReference>
<dbReference type="InterPro" id="IPR016181">
    <property type="entry name" value="Acyl_CoA_acyltransferase"/>
</dbReference>
<organism evidence="2 3">
    <name type="scientific">Rubellimicrobium aerolatum</name>
    <dbReference type="NCBI Taxonomy" id="490979"/>
    <lineage>
        <taxon>Bacteria</taxon>
        <taxon>Pseudomonadati</taxon>
        <taxon>Pseudomonadota</taxon>
        <taxon>Alphaproteobacteria</taxon>
        <taxon>Rhodobacterales</taxon>
        <taxon>Roseobacteraceae</taxon>
        <taxon>Rubellimicrobium</taxon>
    </lineage>
</organism>
<accession>A0ABW0SA71</accession>
<keyword evidence="3" id="KW-1185">Reference proteome</keyword>
<dbReference type="InterPro" id="IPR000182">
    <property type="entry name" value="GNAT_dom"/>
</dbReference>
<sequence length="260" mass="28351">MRSLGLATDLLALSGLAWIEEHPGHVVIRTPSEPDYWSGNLVILLGPPGRPAEEIALFRHHVPEARHVSLAWDLPDLDPGPLRALWEPLGFAVEVGDVLACTGPPPRPEPPTGYVLRELHGDADWAEALRLGLRIAAEEGYDLPRHETYLRRRLAGQRRQAEAGRARWWGAFAGPRLAASLGLVEGDGLARYQDVHTEPSDRRRGLCSALLGHAAHAALGRDPSMRLVIVADAEGAPGRLYRRAGFALAERTVGVLRSGY</sequence>
<dbReference type="Proteomes" id="UP001596056">
    <property type="component" value="Unassembled WGS sequence"/>
</dbReference>
<comment type="caution">
    <text evidence="2">The sequence shown here is derived from an EMBL/GenBank/DDBJ whole genome shotgun (WGS) entry which is preliminary data.</text>
</comment>
<feature type="domain" description="N-acetyltransferase" evidence="1">
    <location>
        <begin position="114"/>
        <end position="260"/>
    </location>
</feature>
<evidence type="ECO:0000313" key="2">
    <source>
        <dbReference type="EMBL" id="MFC5565794.1"/>
    </source>
</evidence>
<evidence type="ECO:0000313" key="3">
    <source>
        <dbReference type="Proteomes" id="UP001596056"/>
    </source>
</evidence>
<dbReference type="EMBL" id="JBHSNA010000003">
    <property type="protein sequence ID" value="MFC5565794.1"/>
    <property type="molecule type" value="Genomic_DNA"/>
</dbReference>
<reference evidence="3" key="1">
    <citation type="journal article" date="2019" name="Int. J. Syst. Evol. Microbiol.">
        <title>The Global Catalogue of Microorganisms (GCM) 10K type strain sequencing project: providing services to taxonomists for standard genome sequencing and annotation.</title>
        <authorList>
            <consortium name="The Broad Institute Genomics Platform"/>
            <consortium name="The Broad Institute Genome Sequencing Center for Infectious Disease"/>
            <person name="Wu L."/>
            <person name="Ma J."/>
        </authorList>
    </citation>
    <scope>NUCLEOTIDE SEQUENCE [LARGE SCALE GENOMIC DNA]</scope>
    <source>
        <strain evidence="3">KACC 11588</strain>
    </source>
</reference>
<gene>
    <name evidence="2" type="ORF">ACFPOC_05095</name>
</gene>
<dbReference type="SUPFAM" id="SSF55729">
    <property type="entry name" value="Acyl-CoA N-acyltransferases (Nat)"/>
    <property type="match status" value="1"/>
</dbReference>
<proteinExistence type="predicted"/>
<evidence type="ECO:0000259" key="1">
    <source>
        <dbReference type="PROSITE" id="PS51186"/>
    </source>
</evidence>
<protein>
    <recommendedName>
        <fullName evidence="1">N-acetyltransferase domain-containing protein</fullName>
    </recommendedName>
</protein>
<dbReference type="RefSeq" id="WP_209838542.1">
    <property type="nucleotide sequence ID" value="NZ_JAGGJP010000003.1"/>
</dbReference>
<dbReference type="PROSITE" id="PS51186">
    <property type="entry name" value="GNAT"/>
    <property type="match status" value="1"/>
</dbReference>